<reference evidence="2" key="1">
    <citation type="journal article" date="2020" name="Ecol. Evol.">
        <title>Genome structure and content of the rice root-knot nematode (Meloidogyne graminicola).</title>
        <authorList>
            <person name="Phan N.T."/>
            <person name="Danchin E.G.J."/>
            <person name="Klopp C."/>
            <person name="Perfus-Barbeoch L."/>
            <person name="Kozlowski D.K."/>
            <person name="Koutsovoulos G.D."/>
            <person name="Lopez-Roques C."/>
            <person name="Bouchez O."/>
            <person name="Zahm M."/>
            <person name="Besnard G."/>
            <person name="Bellafiore S."/>
        </authorList>
    </citation>
    <scope>NUCLEOTIDE SEQUENCE</scope>
    <source>
        <strain evidence="2">VN-18</strain>
    </source>
</reference>
<dbReference type="Pfam" id="PF10545">
    <property type="entry name" value="MADF_DNA_bdg"/>
    <property type="match status" value="1"/>
</dbReference>
<dbReference type="Proteomes" id="UP000605970">
    <property type="component" value="Unassembled WGS sequence"/>
</dbReference>
<dbReference type="PANTHER" id="PTHR12243">
    <property type="entry name" value="MADF DOMAIN TRANSCRIPTION FACTOR"/>
    <property type="match status" value="1"/>
</dbReference>
<name>A0A8S9ZNJ7_9BILA</name>
<organism evidence="2 3">
    <name type="scientific">Meloidogyne graminicola</name>
    <dbReference type="NCBI Taxonomy" id="189291"/>
    <lineage>
        <taxon>Eukaryota</taxon>
        <taxon>Metazoa</taxon>
        <taxon>Ecdysozoa</taxon>
        <taxon>Nematoda</taxon>
        <taxon>Chromadorea</taxon>
        <taxon>Rhabditida</taxon>
        <taxon>Tylenchina</taxon>
        <taxon>Tylenchomorpha</taxon>
        <taxon>Tylenchoidea</taxon>
        <taxon>Meloidogynidae</taxon>
        <taxon>Meloidogyninae</taxon>
        <taxon>Meloidogyne</taxon>
    </lineage>
</organism>
<dbReference type="OrthoDB" id="5896417at2759"/>
<evidence type="ECO:0000313" key="3">
    <source>
        <dbReference type="Proteomes" id="UP000605970"/>
    </source>
</evidence>
<protein>
    <submittedName>
        <fullName evidence="2">MADF domain-containing protein</fullName>
    </submittedName>
</protein>
<gene>
    <name evidence="2" type="ORF">Mgra_00005825</name>
</gene>
<feature type="domain" description="MADF" evidence="1">
    <location>
        <begin position="13"/>
        <end position="94"/>
    </location>
</feature>
<dbReference type="AlphaFoldDB" id="A0A8S9ZNJ7"/>
<dbReference type="SMART" id="SM00595">
    <property type="entry name" value="MADF"/>
    <property type="match status" value="1"/>
</dbReference>
<dbReference type="InterPro" id="IPR006578">
    <property type="entry name" value="MADF-dom"/>
</dbReference>
<dbReference type="EMBL" id="JABEBT010000051">
    <property type="protein sequence ID" value="KAF7634792.1"/>
    <property type="molecule type" value="Genomic_DNA"/>
</dbReference>
<comment type="caution">
    <text evidence="2">The sequence shown here is derived from an EMBL/GenBank/DDBJ whole genome shotgun (WGS) entry which is preliminary data.</text>
</comment>
<proteinExistence type="predicted"/>
<evidence type="ECO:0000313" key="2">
    <source>
        <dbReference type="EMBL" id="KAF7634792.1"/>
    </source>
</evidence>
<dbReference type="PANTHER" id="PTHR12243:SF67">
    <property type="entry name" value="COREPRESSOR OF PANGOLIN, ISOFORM A-RELATED"/>
    <property type="match status" value="1"/>
</dbReference>
<dbReference type="PROSITE" id="PS51029">
    <property type="entry name" value="MADF"/>
    <property type="match status" value="1"/>
</dbReference>
<evidence type="ECO:0000259" key="1">
    <source>
        <dbReference type="PROSITE" id="PS51029"/>
    </source>
</evidence>
<sequence length="184" mass="21707">MDKGKISDQEKFHLISLIRNKPAIWDPSQGRKNRIDEFYSIAEEMTKEYQREFSAEELRSAWRILIICFCRERKKANPKWKFFQEMSFLSNTNNAQKRKVVNENTTKSGKKKVKKEEISIKENKNEEEFGLLNPLVVNFNDGNLTTDENDSNLTMLDDEFENDEEIDGNYNVEDNANDESIFFN</sequence>
<dbReference type="InterPro" id="IPR039353">
    <property type="entry name" value="TF_Adf1"/>
</dbReference>
<accession>A0A8S9ZNJ7</accession>
<keyword evidence="3" id="KW-1185">Reference proteome</keyword>